<keyword evidence="4 6" id="KW-1133">Transmembrane helix</keyword>
<dbReference type="GO" id="GO:0044594">
    <property type="term" value="F:17-beta-hydroxysteroid dehydrogenase (NAD+) activity"/>
    <property type="evidence" value="ECO:0007669"/>
    <property type="project" value="TreeGrafter"/>
</dbReference>
<sequence>MACENPKDCCGGSCLQNKLPKRSQDVVERVENEPVWMTSHGNDASDDNDDPNKCDKHARGVCCRELKGEDERDLWIDPDTVSDLVIGLSDGLAVPPALVAGLAGLGDSKLVILGGLSEVLAGSISMGLGGFLSSEAEMNHFKYLRRVTRQRVARSCAGEMEREVHDVLGAVGVSQELSNGVAAQLSQLEPPAPPQPPSFLRSLAIKFGRKPTPLPTTNLRWSDEHGLTAFLLKYGENVEEVPTSKLIKSALTVGMGYALGGMWPLLPFFFIEEAHEAFRVSILVTGLVLFMFGVLKQHFTGGTGGVGGYLYGGVSMVAVGGLAAGSAYGLVKAFDTPLDFKFEDEKVSWNTRDLLLYALGVGSKASELSLVYENDAAFAALPTYPVVLNFKGDSSTVVDFFAYASKMSGNVPGLPEMDPGRILHGSQYCEMLKPLPLDSRDDGDVFVMKKRIVGVHENAKGIVVDTESTLCNGSNVYARMFSSTFNVGAKTGTRFSRAVAGPPAAPPVPARDADVVITEQTSKDQAALYRLSGDYNPLHIDPAMAKMAGFKAPILHGLATYGIATRALIVGIGGGDPGAIVAVGARFTSPVSPGDTLSTRIWDLGEVLAFEMKNDSQAGKVVLGMGYARKKRDIPQSKL</sequence>
<evidence type="ECO:0000313" key="10">
    <source>
        <dbReference type="Proteomes" id="UP000310689"/>
    </source>
</evidence>
<dbReference type="AlphaFoldDB" id="A0A4T0J5Z6"/>
<dbReference type="GO" id="GO:0005384">
    <property type="term" value="F:manganese ion transmembrane transporter activity"/>
    <property type="evidence" value="ECO:0007669"/>
    <property type="project" value="InterPro"/>
</dbReference>
<feature type="domain" description="MaoC-like" evidence="7">
    <location>
        <begin position="513"/>
        <end position="613"/>
    </location>
</feature>
<evidence type="ECO:0000259" key="7">
    <source>
        <dbReference type="Pfam" id="PF01575"/>
    </source>
</evidence>
<dbReference type="GO" id="GO:0012505">
    <property type="term" value="C:endomembrane system"/>
    <property type="evidence" value="ECO:0007669"/>
    <property type="project" value="UniProtKB-SubCell"/>
</dbReference>
<dbReference type="GO" id="GO:0005777">
    <property type="term" value="C:peroxisome"/>
    <property type="evidence" value="ECO:0007669"/>
    <property type="project" value="TreeGrafter"/>
</dbReference>
<dbReference type="PANTHER" id="PTHR13078:SF57">
    <property type="entry name" value="DEHYDRATASE, PUTATIVE (AFU_ORTHOLOGUE AFUA_5G00640)-RELATED"/>
    <property type="match status" value="1"/>
</dbReference>
<dbReference type="PANTHER" id="PTHR13078">
    <property type="entry name" value="PEROXISOMAL MULTIFUNCTIONAL ENZYME TYPE 2-RELATED"/>
    <property type="match status" value="1"/>
</dbReference>
<dbReference type="GO" id="GO:0006635">
    <property type="term" value="P:fatty acid beta-oxidation"/>
    <property type="evidence" value="ECO:0007669"/>
    <property type="project" value="TreeGrafter"/>
</dbReference>
<feature type="domain" description="Peroxisomal multifunctional enzyme type 2-like N-terminal" evidence="8">
    <location>
        <begin position="349"/>
        <end position="483"/>
    </location>
</feature>
<evidence type="ECO:0000313" key="9">
    <source>
        <dbReference type="EMBL" id="TIB37933.1"/>
    </source>
</evidence>
<evidence type="ECO:0000256" key="1">
    <source>
        <dbReference type="ARBA" id="ARBA00004127"/>
    </source>
</evidence>
<dbReference type="Proteomes" id="UP000310689">
    <property type="component" value="Unassembled WGS sequence"/>
</dbReference>
<proteinExistence type="inferred from homology"/>
<organism evidence="9 10">
    <name type="scientific">Wallemia ichthyophaga</name>
    <dbReference type="NCBI Taxonomy" id="245174"/>
    <lineage>
        <taxon>Eukaryota</taxon>
        <taxon>Fungi</taxon>
        <taxon>Dikarya</taxon>
        <taxon>Basidiomycota</taxon>
        <taxon>Wallemiomycotina</taxon>
        <taxon>Wallemiomycetes</taxon>
        <taxon>Wallemiales</taxon>
        <taxon>Wallemiaceae</taxon>
        <taxon>Wallemia</taxon>
    </lineage>
</organism>
<dbReference type="InterPro" id="IPR054357">
    <property type="entry name" value="MFE-2_N"/>
</dbReference>
<dbReference type="SUPFAM" id="SSF54637">
    <property type="entry name" value="Thioesterase/thiol ester dehydrase-isomerase"/>
    <property type="match status" value="2"/>
</dbReference>
<keyword evidence="3 6" id="KW-0812">Transmembrane</keyword>
<dbReference type="GO" id="GO:0030026">
    <property type="term" value="P:intracellular manganese ion homeostasis"/>
    <property type="evidence" value="ECO:0007669"/>
    <property type="project" value="InterPro"/>
</dbReference>
<dbReference type="InterPro" id="IPR002539">
    <property type="entry name" value="MaoC-like_dom"/>
</dbReference>
<dbReference type="Pfam" id="PF01575">
    <property type="entry name" value="MaoC_dehydratas"/>
    <property type="match status" value="1"/>
</dbReference>
<evidence type="ECO:0000256" key="3">
    <source>
        <dbReference type="ARBA" id="ARBA00022692"/>
    </source>
</evidence>
<dbReference type="Gene3D" id="3.10.129.10">
    <property type="entry name" value="Hotdog Thioesterase"/>
    <property type="match status" value="2"/>
</dbReference>
<dbReference type="InterPro" id="IPR029069">
    <property type="entry name" value="HotDog_dom_sf"/>
</dbReference>
<keyword evidence="5 6" id="KW-0472">Membrane</keyword>
<evidence type="ECO:0000256" key="5">
    <source>
        <dbReference type="ARBA" id="ARBA00023136"/>
    </source>
</evidence>
<feature type="transmembrane region" description="Helical" evidence="6">
    <location>
        <begin position="277"/>
        <end position="295"/>
    </location>
</feature>
<evidence type="ECO:0000259" key="8">
    <source>
        <dbReference type="Pfam" id="PF22622"/>
    </source>
</evidence>
<dbReference type="CDD" id="cd03448">
    <property type="entry name" value="HDE_HSD"/>
    <property type="match status" value="1"/>
</dbReference>
<name>A0A4T0J5Z6_WALIC</name>
<protein>
    <submittedName>
        <fullName evidence="9">Uncharacterized protein</fullName>
    </submittedName>
</protein>
<dbReference type="Pfam" id="PF22622">
    <property type="entry name" value="MFE-2_hydrat-2_N"/>
    <property type="match status" value="1"/>
</dbReference>
<dbReference type="Pfam" id="PF01988">
    <property type="entry name" value="VIT1"/>
    <property type="match status" value="1"/>
</dbReference>
<evidence type="ECO:0000256" key="4">
    <source>
        <dbReference type="ARBA" id="ARBA00022989"/>
    </source>
</evidence>
<evidence type="ECO:0000256" key="6">
    <source>
        <dbReference type="SAM" id="Phobius"/>
    </source>
</evidence>
<dbReference type="EMBL" id="SPOI01000085">
    <property type="protein sequence ID" value="TIB37933.1"/>
    <property type="molecule type" value="Genomic_DNA"/>
</dbReference>
<dbReference type="InterPro" id="IPR008217">
    <property type="entry name" value="Ccc1_fam"/>
</dbReference>
<feature type="transmembrane region" description="Helical" evidence="6">
    <location>
        <begin position="307"/>
        <end position="331"/>
    </location>
</feature>
<reference evidence="9 10" key="1">
    <citation type="submission" date="2019-03" db="EMBL/GenBank/DDBJ databases">
        <title>Sequencing 23 genomes of Wallemia ichthyophaga.</title>
        <authorList>
            <person name="Gostincar C."/>
        </authorList>
    </citation>
    <scope>NUCLEOTIDE SEQUENCE [LARGE SCALE GENOMIC DNA]</scope>
    <source>
        <strain evidence="9 10">EXF-6200</strain>
    </source>
</reference>
<feature type="transmembrane region" description="Helical" evidence="6">
    <location>
        <begin position="250"/>
        <end position="271"/>
    </location>
</feature>
<comment type="subcellular location">
    <subcellularLocation>
        <location evidence="1">Endomembrane system</location>
        <topology evidence="1">Multi-pass membrane protein</topology>
    </subcellularLocation>
</comment>
<comment type="similarity">
    <text evidence="2">Belongs to the CCC1 family.</text>
</comment>
<evidence type="ECO:0000256" key="2">
    <source>
        <dbReference type="ARBA" id="ARBA00007049"/>
    </source>
</evidence>
<dbReference type="GO" id="GO:0003857">
    <property type="term" value="F:(3S)-3-hydroxyacyl-CoA dehydrogenase (NAD+) activity"/>
    <property type="evidence" value="ECO:0007669"/>
    <property type="project" value="TreeGrafter"/>
</dbReference>
<comment type="caution">
    <text evidence="9">The sequence shown here is derived from an EMBL/GenBank/DDBJ whole genome shotgun (WGS) entry which is preliminary data.</text>
</comment>
<gene>
    <name evidence="9" type="ORF">E3P86_01980</name>
</gene>
<accession>A0A4T0J5Z6</accession>
<dbReference type="GO" id="GO:0004300">
    <property type="term" value="F:enoyl-CoA hydratase activity"/>
    <property type="evidence" value="ECO:0007669"/>
    <property type="project" value="TreeGrafter"/>
</dbReference>